<evidence type="ECO:0000256" key="3">
    <source>
        <dbReference type="ARBA" id="ARBA00022723"/>
    </source>
</evidence>
<gene>
    <name evidence="6" type="ORF">C882_1008</name>
</gene>
<dbReference type="Proteomes" id="UP000009881">
    <property type="component" value="Unassembled WGS sequence"/>
</dbReference>
<sequence length="134" mass="14864">MQWTETLRVGVGFIDADHEDFITLLNTAKDASDVEFPAAFQALAEHTRAHFAREEALMDATGFFATDIHKGEHARVLAEVGHFAEHLERGNIAFVRAYVAERLPDWFIQHRNTMDQATAAHAARAGHADAVPAD</sequence>
<keyword evidence="3" id="KW-0479">Metal-binding</keyword>
<dbReference type="GO" id="GO:0046872">
    <property type="term" value="F:metal ion binding"/>
    <property type="evidence" value="ECO:0007669"/>
    <property type="project" value="UniProtKB-KW"/>
</dbReference>
<dbReference type="PROSITE" id="PS00550">
    <property type="entry name" value="HEMERYTHRINS"/>
    <property type="match status" value="1"/>
</dbReference>
<feature type="domain" description="Hemerythrin-like" evidence="5">
    <location>
        <begin position="10"/>
        <end position="116"/>
    </location>
</feature>
<accession>K9GUK0</accession>
<keyword evidence="4" id="KW-0408">Iron</keyword>
<keyword evidence="2" id="KW-0813">Transport</keyword>
<keyword evidence="7" id="KW-1185">Reference proteome</keyword>
<organism evidence="6 7">
    <name type="scientific">Caenispirillum salinarum AK4</name>
    <dbReference type="NCBI Taxonomy" id="1238182"/>
    <lineage>
        <taxon>Bacteria</taxon>
        <taxon>Pseudomonadati</taxon>
        <taxon>Pseudomonadota</taxon>
        <taxon>Alphaproteobacteria</taxon>
        <taxon>Rhodospirillales</taxon>
        <taxon>Novispirillaceae</taxon>
        <taxon>Caenispirillum</taxon>
    </lineage>
</organism>
<evidence type="ECO:0000313" key="7">
    <source>
        <dbReference type="Proteomes" id="UP000009881"/>
    </source>
</evidence>
<dbReference type="InterPro" id="IPR035938">
    <property type="entry name" value="Hemerythrin-like_sf"/>
</dbReference>
<dbReference type="PANTHER" id="PTHR37164">
    <property type="entry name" value="BACTERIOHEMERYTHRIN"/>
    <property type="match status" value="1"/>
</dbReference>
<dbReference type="AlphaFoldDB" id="K9GUK0"/>
<dbReference type="InterPro" id="IPR012312">
    <property type="entry name" value="Hemerythrin-like"/>
</dbReference>
<name>K9GUK0_9PROT</name>
<dbReference type="CDD" id="cd12107">
    <property type="entry name" value="Hemerythrin"/>
    <property type="match status" value="1"/>
</dbReference>
<evidence type="ECO:0000259" key="5">
    <source>
        <dbReference type="Pfam" id="PF01814"/>
    </source>
</evidence>
<dbReference type="PANTHER" id="PTHR37164:SF1">
    <property type="entry name" value="BACTERIOHEMERYTHRIN"/>
    <property type="match status" value="1"/>
</dbReference>
<dbReference type="NCBIfam" id="TIGR02481">
    <property type="entry name" value="hemeryth_dom"/>
    <property type="match status" value="1"/>
</dbReference>
<dbReference type="Pfam" id="PF01814">
    <property type="entry name" value="Hemerythrin"/>
    <property type="match status" value="1"/>
</dbReference>
<comment type="similarity">
    <text evidence="1">Belongs to the hemerythrin family.</text>
</comment>
<dbReference type="EMBL" id="ANHY01000016">
    <property type="protein sequence ID" value="EKV28434.1"/>
    <property type="molecule type" value="Genomic_DNA"/>
</dbReference>
<dbReference type="SUPFAM" id="SSF47188">
    <property type="entry name" value="Hemerythrin-like"/>
    <property type="match status" value="1"/>
</dbReference>
<dbReference type="InterPro" id="IPR012827">
    <property type="entry name" value="Hemerythrin_metal-bd"/>
</dbReference>
<dbReference type="InterPro" id="IPR050669">
    <property type="entry name" value="Hemerythrin"/>
</dbReference>
<evidence type="ECO:0000256" key="2">
    <source>
        <dbReference type="ARBA" id="ARBA00022621"/>
    </source>
</evidence>
<dbReference type="GO" id="GO:0005344">
    <property type="term" value="F:oxygen carrier activity"/>
    <property type="evidence" value="ECO:0007669"/>
    <property type="project" value="UniProtKB-KW"/>
</dbReference>
<dbReference type="RefSeq" id="WP_009541664.1">
    <property type="nucleotide sequence ID" value="NZ_ANHY01000016.1"/>
</dbReference>
<reference evidence="6 7" key="1">
    <citation type="journal article" date="2013" name="Genome Announc.">
        <title>Draft Genome Sequence of an Alphaproteobacterium, Caenispirillum salinarum AK4(T), Isolated from a Solar Saltern.</title>
        <authorList>
            <person name="Khatri I."/>
            <person name="Singh A."/>
            <person name="Korpole S."/>
            <person name="Pinnaka A.K."/>
            <person name="Subramanian S."/>
        </authorList>
    </citation>
    <scope>NUCLEOTIDE SEQUENCE [LARGE SCALE GENOMIC DNA]</scope>
    <source>
        <strain evidence="6 7">AK4</strain>
    </source>
</reference>
<keyword evidence="2" id="KW-0561">Oxygen transport</keyword>
<evidence type="ECO:0000313" key="6">
    <source>
        <dbReference type="EMBL" id="EKV28434.1"/>
    </source>
</evidence>
<dbReference type="eggNOG" id="COG2703">
    <property type="taxonomic scope" value="Bacteria"/>
</dbReference>
<proteinExistence type="inferred from homology"/>
<comment type="caution">
    <text evidence="6">The sequence shown here is derived from an EMBL/GenBank/DDBJ whole genome shotgun (WGS) entry which is preliminary data.</text>
</comment>
<evidence type="ECO:0000256" key="4">
    <source>
        <dbReference type="ARBA" id="ARBA00023004"/>
    </source>
</evidence>
<protein>
    <submittedName>
        <fullName evidence="6">Putative hemerythrin-like protein</fullName>
    </submittedName>
</protein>
<dbReference type="STRING" id="1238182.C882_1008"/>
<dbReference type="Gene3D" id="1.20.120.50">
    <property type="entry name" value="Hemerythrin-like"/>
    <property type="match status" value="1"/>
</dbReference>
<dbReference type="InterPro" id="IPR016131">
    <property type="entry name" value="Haemerythrin_Fe_BS"/>
</dbReference>
<evidence type="ECO:0000256" key="1">
    <source>
        <dbReference type="ARBA" id="ARBA00010587"/>
    </source>
</evidence>
<dbReference type="OrthoDB" id="5296936at2"/>